<evidence type="ECO:0000313" key="2">
    <source>
        <dbReference type="EMBL" id="KAL0098060.1"/>
    </source>
</evidence>
<gene>
    <name evidence="2" type="ORF">J3Q64DRAFT_1086419</name>
</gene>
<reference evidence="2 3" key="1">
    <citation type="submission" date="2024-04" db="EMBL/GenBank/DDBJ databases">
        <title>Symmetric and asymmetric DNA N6-adenine methylation regulates different biological responses in Mucorales.</title>
        <authorList>
            <consortium name="Lawrence Berkeley National Laboratory"/>
            <person name="Lax C."/>
            <person name="Mondo S.J."/>
            <person name="Osorio-Concepcion M."/>
            <person name="Muszewska A."/>
            <person name="Corrochano-Luque M."/>
            <person name="Gutierrez G."/>
            <person name="Riley R."/>
            <person name="Lipzen A."/>
            <person name="Guo J."/>
            <person name="Hundley H."/>
            <person name="Amirebrahimi M."/>
            <person name="Ng V."/>
            <person name="Lorenzo-Gutierrez D."/>
            <person name="Binder U."/>
            <person name="Yang J."/>
            <person name="Song Y."/>
            <person name="Canovas D."/>
            <person name="Navarro E."/>
            <person name="Freitag M."/>
            <person name="Gabaldon T."/>
            <person name="Grigoriev I.V."/>
            <person name="Corrochano L.M."/>
            <person name="Nicolas F.E."/>
            <person name="Garre V."/>
        </authorList>
    </citation>
    <scope>NUCLEOTIDE SEQUENCE [LARGE SCALE GENOMIC DNA]</scope>
    <source>
        <strain evidence="2 3">L51</strain>
    </source>
</reference>
<feature type="region of interest" description="Disordered" evidence="1">
    <location>
        <begin position="193"/>
        <end position="231"/>
    </location>
</feature>
<feature type="compositionally biased region" description="Acidic residues" evidence="1">
    <location>
        <begin position="295"/>
        <end position="312"/>
    </location>
</feature>
<keyword evidence="3" id="KW-1185">Reference proteome</keyword>
<comment type="caution">
    <text evidence="2">The sequence shown here is derived from an EMBL/GenBank/DDBJ whole genome shotgun (WGS) entry which is preliminary data.</text>
</comment>
<feature type="region of interest" description="Disordered" evidence="1">
    <location>
        <begin position="286"/>
        <end position="312"/>
    </location>
</feature>
<dbReference type="Gene3D" id="1.10.472.10">
    <property type="entry name" value="Cyclin-like"/>
    <property type="match status" value="1"/>
</dbReference>
<feature type="compositionally biased region" description="Basic residues" evidence="1">
    <location>
        <begin position="7"/>
        <end position="17"/>
    </location>
</feature>
<feature type="region of interest" description="Disordered" evidence="1">
    <location>
        <begin position="1"/>
        <end position="43"/>
    </location>
</feature>
<organism evidence="2 3">
    <name type="scientific">Phycomyces blakesleeanus</name>
    <dbReference type="NCBI Taxonomy" id="4837"/>
    <lineage>
        <taxon>Eukaryota</taxon>
        <taxon>Fungi</taxon>
        <taxon>Fungi incertae sedis</taxon>
        <taxon>Mucoromycota</taxon>
        <taxon>Mucoromycotina</taxon>
        <taxon>Mucoromycetes</taxon>
        <taxon>Mucorales</taxon>
        <taxon>Phycomycetaceae</taxon>
        <taxon>Phycomyces</taxon>
    </lineage>
</organism>
<evidence type="ECO:0000256" key="1">
    <source>
        <dbReference type="SAM" id="MobiDB-lite"/>
    </source>
</evidence>
<feature type="compositionally biased region" description="Polar residues" evidence="1">
    <location>
        <begin position="193"/>
        <end position="202"/>
    </location>
</feature>
<dbReference type="CDD" id="cd20557">
    <property type="entry name" value="CYCLIN_ScPCL1-like"/>
    <property type="match status" value="1"/>
</dbReference>
<accession>A0ABR3BI12</accession>
<feature type="compositionally biased region" description="Basic and acidic residues" evidence="1">
    <location>
        <begin position="26"/>
        <end position="36"/>
    </location>
</feature>
<dbReference type="Proteomes" id="UP001448207">
    <property type="component" value="Unassembled WGS sequence"/>
</dbReference>
<name>A0ABR3BI12_PHYBL</name>
<evidence type="ECO:0000313" key="3">
    <source>
        <dbReference type="Proteomes" id="UP001448207"/>
    </source>
</evidence>
<evidence type="ECO:0008006" key="4">
    <source>
        <dbReference type="Google" id="ProtNLM"/>
    </source>
</evidence>
<proteinExistence type="predicted"/>
<protein>
    <recommendedName>
        <fullName evidence="4">Cyclin</fullName>
    </recommendedName>
</protein>
<sequence length="312" mass="35290">MKEKRPNHSSHRLRTHTTPKSPYSSAHRETLADKDNTSAPKSSTYRERVLAGVNYNQACGFLQAIEINRRRSLSPNCVAYLANYVARSWETKPEPSRVYSLMRLMTNLLATTAFSTHTSLMDSLQTYCERPLSMPTICPSVTLLIAVSYIQRLKQKYIEIKGTTGCGSRLIMVAYIMASKFLHDNLRTIIHTNSQHTASQPKPTAPTADSKKPLHLITPPTSPKAPIKESTVPTSDIPCVIHYPTDDRAVRIMRMEIEFLEFINYDLSVNDPIHLVLWAQSFDKPEDLDFKSDDLSADDGDDEMEDNDQDDL</sequence>
<dbReference type="EMBL" id="JBCLYO010000001">
    <property type="protein sequence ID" value="KAL0098060.1"/>
    <property type="molecule type" value="Genomic_DNA"/>
</dbReference>